<dbReference type="RefSeq" id="WP_077276077.1">
    <property type="nucleotide sequence ID" value="NZ_CP019609.1"/>
</dbReference>
<evidence type="ECO:0000256" key="3">
    <source>
        <dbReference type="ARBA" id="ARBA00023125"/>
    </source>
</evidence>
<evidence type="ECO:0000259" key="5">
    <source>
        <dbReference type="PROSITE" id="PS50937"/>
    </source>
</evidence>
<dbReference type="PROSITE" id="PS50937">
    <property type="entry name" value="HTH_MERR_2"/>
    <property type="match status" value="1"/>
</dbReference>
<keyword evidence="2" id="KW-0805">Transcription regulation</keyword>
<dbReference type="PANTHER" id="PTHR30204">
    <property type="entry name" value="REDOX-CYCLING DRUG-SENSING TRANSCRIPTIONAL ACTIVATOR SOXR"/>
    <property type="match status" value="1"/>
</dbReference>
<dbReference type="Proteomes" id="UP000188246">
    <property type="component" value="Chromosome"/>
</dbReference>
<sequence>MYTIGTFSKLADISIKTLRYYHEIDLISPSYIDPKTNYRYYGFNKFSEIEKIKLFKSFGVSLDEIKELIVTDSNSMTNILVEQQKKLTEWNGNTFFDKYYKVSKHWYCYPITLDHEPLKL</sequence>
<dbReference type="InterPro" id="IPR000551">
    <property type="entry name" value="MerR-type_HTH_dom"/>
</dbReference>
<protein>
    <recommendedName>
        <fullName evidence="5">HTH merR-type domain-containing protein</fullName>
    </recommendedName>
</protein>
<dbReference type="SUPFAM" id="SSF46955">
    <property type="entry name" value="Putative DNA-binding domain"/>
    <property type="match status" value="1"/>
</dbReference>
<organism evidence="6 7">
    <name type="scientific">Vagococcus penaei</name>
    <dbReference type="NCBI Taxonomy" id="633807"/>
    <lineage>
        <taxon>Bacteria</taxon>
        <taxon>Bacillati</taxon>
        <taxon>Bacillota</taxon>
        <taxon>Bacilli</taxon>
        <taxon>Lactobacillales</taxon>
        <taxon>Enterococcaceae</taxon>
        <taxon>Vagococcus</taxon>
    </lineage>
</organism>
<dbReference type="GO" id="GO:0003677">
    <property type="term" value="F:DNA binding"/>
    <property type="evidence" value="ECO:0007669"/>
    <property type="project" value="UniProtKB-KW"/>
</dbReference>
<evidence type="ECO:0000256" key="2">
    <source>
        <dbReference type="ARBA" id="ARBA00023015"/>
    </source>
</evidence>
<keyword evidence="3" id="KW-0238">DNA-binding</keyword>
<evidence type="ECO:0000313" key="6">
    <source>
        <dbReference type="EMBL" id="AQP53997.1"/>
    </source>
</evidence>
<dbReference type="Gene3D" id="1.10.1660.10">
    <property type="match status" value="1"/>
</dbReference>
<evidence type="ECO:0000256" key="4">
    <source>
        <dbReference type="ARBA" id="ARBA00023163"/>
    </source>
</evidence>
<dbReference type="InterPro" id="IPR009061">
    <property type="entry name" value="DNA-bd_dom_put_sf"/>
</dbReference>
<dbReference type="AlphaFoldDB" id="A0A1Q2D6N6"/>
<feature type="domain" description="HTH merR-type" evidence="5">
    <location>
        <begin position="1"/>
        <end position="71"/>
    </location>
</feature>
<dbReference type="InterPro" id="IPR047057">
    <property type="entry name" value="MerR_fam"/>
</dbReference>
<keyword evidence="1" id="KW-0678">Repressor</keyword>
<dbReference type="GO" id="GO:0003700">
    <property type="term" value="F:DNA-binding transcription factor activity"/>
    <property type="evidence" value="ECO:0007669"/>
    <property type="project" value="InterPro"/>
</dbReference>
<dbReference type="Pfam" id="PF13411">
    <property type="entry name" value="MerR_1"/>
    <property type="match status" value="1"/>
</dbReference>
<dbReference type="EMBL" id="CP019609">
    <property type="protein sequence ID" value="AQP53997.1"/>
    <property type="molecule type" value="Genomic_DNA"/>
</dbReference>
<keyword evidence="4" id="KW-0804">Transcription</keyword>
<dbReference type="KEGG" id="vpi:BW732_07085"/>
<proteinExistence type="predicted"/>
<name>A0A1Q2D6N6_9ENTE</name>
<dbReference type="STRING" id="633807.BW732_07085"/>
<keyword evidence="7" id="KW-1185">Reference proteome</keyword>
<accession>A0A1Q2D6N6</accession>
<gene>
    <name evidence="6" type="ORF">BW732_07085</name>
</gene>
<reference evidence="6 7" key="1">
    <citation type="journal article" date="2010" name="Int. J. Syst. Evol. Microbiol.">
        <title>Vagococcus penaei sp. nov., isolated from spoilage microbiota of cooked shrimp (Penaeus vannamei).</title>
        <authorList>
            <person name="Jaffres E."/>
            <person name="Prevost H."/>
            <person name="Rossero A."/>
            <person name="Joffraud J.J."/>
            <person name="Dousset X."/>
        </authorList>
    </citation>
    <scope>NUCLEOTIDE SEQUENCE [LARGE SCALE GENOMIC DNA]</scope>
    <source>
        <strain evidence="6 7">CD276</strain>
    </source>
</reference>
<evidence type="ECO:0000256" key="1">
    <source>
        <dbReference type="ARBA" id="ARBA00022491"/>
    </source>
</evidence>
<evidence type="ECO:0000313" key="7">
    <source>
        <dbReference type="Proteomes" id="UP000188246"/>
    </source>
</evidence>
<dbReference type="PANTHER" id="PTHR30204:SF69">
    <property type="entry name" value="MERR-FAMILY TRANSCRIPTIONAL REGULATOR"/>
    <property type="match status" value="1"/>
</dbReference>
<dbReference type="SMART" id="SM00422">
    <property type="entry name" value="HTH_MERR"/>
    <property type="match status" value="1"/>
</dbReference>